<feature type="compositionally biased region" description="Low complexity" evidence="3">
    <location>
        <begin position="63"/>
        <end position="76"/>
    </location>
</feature>
<organism evidence="5 6">
    <name type="scientific">Synchytrium endobioticum</name>
    <dbReference type="NCBI Taxonomy" id="286115"/>
    <lineage>
        <taxon>Eukaryota</taxon>
        <taxon>Fungi</taxon>
        <taxon>Fungi incertae sedis</taxon>
        <taxon>Chytridiomycota</taxon>
        <taxon>Chytridiomycota incertae sedis</taxon>
        <taxon>Chytridiomycetes</taxon>
        <taxon>Synchytriales</taxon>
        <taxon>Synchytriaceae</taxon>
        <taxon>Synchytrium</taxon>
    </lineage>
</organism>
<evidence type="ECO:0000256" key="4">
    <source>
        <dbReference type="SAM" id="Phobius"/>
    </source>
</evidence>
<keyword evidence="4" id="KW-0812">Transmembrane</keyword>
<feature type="transmembrane region" description="Helical" evidence="4">
    <location>
        <begin position="21"/>
        <end position="39"/>
    </location>
</feature>
<dbReference type="EMBL" id="QEAM01000069">
    <property type="protein sequence ID" value="TPX47774.1"/>
    <property type="molecule type" value="Genomic_DNA"/>
</dbReference>
<dbReference type="SUPFAM" id="SSF53448">
    <property type="entry name" value="Nucleotide-diphospho-sugar transferases"/>
    <property type="match status" value="1"/>
</dbReference>
<dbReference type="AlphaFoldDB" id="A0A507D8H1"/>
<accession>A0A507D8H1</accession>
<evidence type="ECO:0000256" key="2">
    <source>
        <dbReference type="ARBA" id="ARBA00022679"/>
    </source>
</evidence>
<dbReference type="InterPro" id="IPR051706">
    <property type="entry name" value="Glycosyltransferase_domain"/>
</dbReference>
<dbReference type="PANTHER" id="PTHR32385:SF23">
    <property type="entry name" value="NUCLEOTIDE-DIPHOSPHO-SUGAR TRANSFERASE"/>
    <property type="match status" value="1"/>
</dbReference>
<dbReference type="Proteomes" id="UP000320475">
    <property type="component" value="Unassembled WGS sequence"/>
</dbReference>
<dbReference type="GO" id="GO:0016020">
    <property type="term" value="C:membrane"/>
    <property type="evidence" value="ECO:0007669"/>
    <property type="project" value="GOC"/>
</dbReference>
<evidence type="ECO:0000256" key="1">
    <source>
        <dbReference type="ARBA" id="ARBA00009003"/>
    </source>
</evidence>
<dbReference type="InterPro" id="IPR007577">
    <property type="entry name" value="GlycoTrfase_DXD_sugar-bd_CS"/>
</dbReference>
<name>A0A507D8H1_9FUNG</name>
<dbReference type="VEuPathDB" id="FungiDB:SeMB42_g03337"/>
<dbReference type="Gene3D" id="3.90.550.20">
    <property type="match status" value="1"/>
</dbReference>
<evidence type="ECO:0000313" key="5">
    <source>
        <dbReference type="EMBL" id="TPX47774.1"/>
    </source>
</evidence>
<gene>
    <name evidence="5" type="ORF">SeLEV6574_g02464</name>
</gene>
<dbReference type="GO" id="GO:0051999">
    <property type="term" value="P:mannosyl-inositol phosphorylceramide biosynthetic process"/>
    <property type="evidence" value="ECO:0007669"/>
    <property type="project" value="TreeGrafter"/>
</dbReference>
<dbReference type="GO" id="GO:0000030">
    <property type="term" value="F:mannosyltransferase activity"/>
    <property type="evidence" value="ECO:0007669"/>
    <property type="project" value="TreeGrafter"/>
</dbReference>
<evidence type="ECO:0000256" key="3">
    <source>
        <dbReference type="SAM" id="MobiDB-lite"/>
    </source>
</evidence>
<keyword evidence="4" id="KW-1133">Transmembrane helix</keyword>
<comment type="caution">
    <text evidence="5">The sequence shown here is derived from an EMBL/GenBank/DDBJ whole genome shotgun (WGS) entry which is preliminary data.</text>
</comment>
<comment type="similarity">
    <text evidence="1">Belongs to the glycosyltransferase 32 family.</text>
</comment>
<proteinExistence type="inferred from homology"/>
<dbReference type="OrthoDB" id="3647at2759"/>
<reference evidence="5 6" key="1">
    <citation type="journal article" date="2019" name="Sci. Rep.">
        <title>Comparative genomics of chytrid fungi reveal insights into the obligate biotrophic and pathogenic lifestyle of Synchytrium endobioticum.</title>
        <authorList>
            <person name="van de Vossenberg B.T.L.H."/>
            <person name="Warris S."/>
            <person name="Nguyen H.D.T."/>
            <person name="van Gent-Pelzer M.P.E."/>
            <person name="Joly D.L."/>
            <person name="van de Geest H.C."/>
            <person name="Bonants P.J.M."/>
            <person name="Smith D.S."/>
            <person name="Levesque C.A."/>
            <person name="van der Lee T.A.J."/>
        </authorList>
    </citation>
    <scope>NUCLEOTIDE SEQUENCE [LARGE SCALE GENOMIC DNA]</scope>
    <source>
        <strain evidence="5 6">LEV6574</strain>
    </source>
</reference>
<dbReference type="PANTHER" id="PTHR32385">
    <property type="entry name" value="MANNOSYL PHOSPHORYLINOSITOL CERAMIDE SYNTHASE"/>
    <property type="match status" value="1"/>
</dbReference>
<sequence>MGRTTSTVVRGHFSVPLKVRLWLTILTCVLITCLLLRAYNSTTPRPAPADAGVGAESTLPDIPAASPSWSPASRSTTTLLESTTQSPTAVHSSSIVLPPVPPTHNGTGIPRIMHRSWKTIHVPTAMQKWTSTCTRLHPNWTHILWTDAMNRELIKQHYPFFLGTFDAFEMSIMRADAARVFYMHRYGGVYMDLDFECLRALDPLLHAPAAVLAYLSTDYKYEHNIPNAWMASSPNHKFWELAARFMVFNQHSPAVKRTSPETLTGPVMIYNAYHKWMTRYEHTDLDDYKVIVLDSELIYPFDWHTRSPASEQCWARAPEYDPVACKRMLDVVAKASYAITYWSHTWEKLPSER</sequence>
<dbReference type="InterPro" id="IPR029044">
    <property type="entry name" value="Nucleotide-diphossugar_trans"/>
</dbReference>
<keyword evidence="4" id="KW-0472">Membrane</keyword>
<feature type="region of interest" description="Disordered" evidence="3">
    <location>
        <begin position="44"/>
        <end position="76"/>
    </location>
</feature>
<keyword evidence="2" id="KW-0808">Transferase</keyword>
<dbReference type="Pfam" id="PF04488">
    <property type="entry name" value="Gly_transf_sug"/>
    <property type="match status" value="1"/>
</dbReference>
<protein>
    <recommendedName>
        <fullName evidence="7">Alpha 1,4-glycosyltransferase domain-containing protein</fullName>
    </recommendedName>
</protein>
<evidence type="ECO:0008006" key="7">
    <source>
        <dbReference type="Google" id="ProtNLM"/>
    </source>
</evidence>
<evidence type="ECO:0000313" key="6">
    <source>
        <dbReference type="Proteomes" id="UP000320475"/>
    </source>
</evidence>